<organism evidence="1 2">
    <name type="scientific">Candidatus Vogelbacteria bacterium RIFOXYD1_FULL_51_18</name>
    <dbReference type="NCBI Taxonomy" id="1802440"/>
    <lineage>
        <taxon>Bacteria</taxon>
        <taxon>Candidatus Vogeliibacteriota</taxon>
    </lineage>
</organism>
<evidence type="ECO:0000313" key="1">
    <source>
        <dbReference type="EMBL" id="OHA60509.1"/>
    </source>
</evidence>
<sequence length="150" mass="16414">MIQERIKNETKSALREKNQPKLNALRSLLAAFINELVAEKKTPDSPVSDELALRVIKRAIKTRKDSIAQFVAGGRQDLVESEEAELAYIESFAPAGVPAEEIKKAVEAKKTELGISDKGKAGILVGAVMKELRGRADGNDVKRIVDSLFN</sequence>
<dbReference type="Gene3D" id="1.10.1510.10">
    <property type="entry name" value="Uncharacterised protein YqeY/AIM41 PF09424, N-terminal domain"/>
    <property type="match status" value="1"/>
</dbReference>
<protein>
    <recommendedName>
        <fullName evidence="3">Glutamyl-tRNA amidotransferase</fullName>
    </recommendedName>
</protein>
<dbReference type="GO" id="GO:0016884">
    <property type="term" value="F:carbon-nitrogen ligase activity, with glutamine as amido-N-donor"/>
    <property type="evidence" value="ECO:0007669"/>
    <property type="project" value="InterPro"/>
</dbReference>
<dbReference type="AlphaFoldDB" id="A0A1G2QKA0"/>
<gene>
    <name evidence="1" type="ORF">A2569_01900</name>
</gene>
<dbReference type="InterPro" id="IPR042184">
    <property type="entry name" value="YqeY/Aim41_N"/>
</dbReference>
<evidence type="ECO:0000313" key="2">
    <source>
        <dbReference type="Proteomes" id="UP000177090"/>
    </source>
</evidence>
<dbReference type="STRING" id="1802440.A2569_01900"/>
<dbReference type="InterPro" id="IPR003789">
    <property type="entry name" value="Asn/Gln_tRNA_amidoTrase-B-like"/>
</dbReference>
<dbReference type="Gene3D" id="1.10.10.410">
    <property type="match status" value="1"/>
</dbReference>
<dbReference type="InterPro" id="IPR019004">
    <property type="entry name" value="YqeY/Aim41"/>
</dbReference>
<accession>A0A1G2QKA0</accession>
<dbReference type="InterPro" id="IPR023168">
    <property type="entry name" value="GatB_Yqey_C_2"/>
</dbReference>
<dbReference type="Proteomes" id="UP000177090">
    <property type="component" value="Unassembled WGS sequence"/>
</dbReference>
<dbReference type="SUPFAM" id="SSF89095">
    <property type="entry name" value="GatB/YqeY motif"/>
    <property type="match status" value="1"/>
</dbReference>
<reference evidence="1 2" key="1">
    <citation type="journal article" date="2016" name="Nat. Commun.">
        <title>Thousands of microbial genomes shed light on interconnected biogeochemical processes in an aquifer system.</title>
        <authorList>
            <person name="Anantharaman K."/>
            <person name="Brown C.T."/>
            <person name="Hug L.A."/>
            <person name="Sharon I."/>
            <person name="Castelle C.J."/>
            <person name="Probst A.J."/>
            <person name="Thomas B.C."/>
            <person name="Singh A."/>
            <person name="Wilkins M.J."/>
            <person name="Karaoz U."/>
            <person name="Brodie E.L."/>
            <person name="Williams K.H."/>
            <person name="Hubbard S.S."/>
            <person name="Banfield J.F."/>
        </authorList>
    </citation>
    <scope>NUCLEOTIDE SEQUENCE [LARGE SCALE GENOMIC DNA]</scope>
</reference>
<comment type="caution">
    <text evidence="1">The sequence shown here is derived from an EMBL/GenBank/DDBJ whole genome shotgun (WGS) entry which is preliminary data.</text>
</comment>
<dbReference type="EMBL" id="MHTL01000012">
    <property type="protein sequence ID" value="OHA60509.1"/>
    <property type="molecule type" value="Genomic_DNA"/>
</dbReference>
<proteinExistence type="predicted"/>
<dbReference type="PANTHER" id="PTHR28055">
    <property type="entry name" value="ALTERED INHERITANCE OF MITOCHONDRIA PROTEIN 41, MITOCHONDRIAL"/>
    <property type="match status" value="1"/>
</dbReference>
<name>A0A1G2QKA0_9BACT</name>
<dbReference type="PANTHER" id="PTHR28055:SF1">
    <property type="entry name" value="ALTERED INHERITANCE OF MITOCHONDRIA PROTEIN 41, MITOCHONDRIAL"/>
    <property type="match status" value="1"/>
</dbReference>
<evidence type="ECO:0008006" key="3">
    <source>
        <dbReference type="Google" id="ProtNLM"/>
    </source>
</evidence>
<dbReference type="Pfam" id="PF09424">
    <property type="entry name" value="YqeY"/>
    <property type="match status" value="1"/>
</dbReference>